<evidence type="ECO:0000256" key="1">
    <source>
        <dbReference type="SAM" id="MobiDB-lite"/>
    </source>
</evidence>
<comment type="caution">
    <text evidence="2">The sequence shown here is derived from an EMBL/GenBank/DDBJ whole genome shotgun (WGS) entry which is preliminary data.</text>
</comment>
<dbReference type="Proteomes" id="UP000489600">
    <property type="component" value="Unassembled WGS sequence"/>
</dbReference>
<dbReference type="EMBL" id="CABITT030000003">
    <property type="protein sequence ID" value="VVA97960.1"/>
    <property type="molecule type" value="Genomic_DNA"/>
</dbReference>
<accession>A0A565BAL5</accession>
<name>A0A565BAL5_9BRAS</name>
<keyword evidence="3" id="KW-1185">Reference proteome</keyword>
<reference evidence="2" key="1">
    <citation type="submission" date="2019-07" db="EMBL/GenBank/DDBJ databases">
        <authorList>
            <person name="Dittberner H."/>
        </authorList>
    </citation>
    <scope>NUCLEOTIDE SEQUENCE [LARGE SCALE GENOMIC DNA]</scope>
</reference>
<sequence>MDKNLPALSPITEVSNETSMTASEVEPSTTKMFSQILITLQEMNKCLAAMAFRTAKTDRKRSCLSHPRIVAHCTTHL</sequence>
<protein>
    <submittedName>
        <fullName evidence="2">Uncharacterized protein</fullName>
    </submittedName>
</protein>
<feature type="compositionally biased region" description="Polar residues" evidence="1">
    <location>
        <begin position="12"/>
        <end position="27"/>
    </location>
</feature>
<evidence type="ECO:0000313" key="2">
    <source>
        <dbReference type="EMBL" id="VVA97960.1"/>
    </source>
</evidence>
<gene>
    <name evidence="2" type="ORF">ANE_LOCUS8405</name>
</gene>
<dbReference type="AlphaFoldDB" id="A0A565BAL5"/>
<evidence type="ECO:0000313" key="3">
    <source>
        <dbReference type="Proteomes" id="UP000489600"/>
    </source>
</evidence>
<proteinExistence type="predicted"/>
<feature type="region of interest" description="Disordered" evidence="1">
    <location>
        <begin position="1"/>
        <end position="27"/>
    </location>
</feature>
<organism evidence="2 3">
    <name type="scientific">Arabis nemorensis</name>
    <dbReference type="NCBI Taxonomy" id="586526"/>
    <lineage>
        <taxon>Eukaryota</taxon>
        <taxon>Viridiplantae</taxon>
        <taxon>Streptophyta</taxon>
        <taxon>Embryophyta</taxon>
        <taxon>Tracheophyta</taxon>
        <taxon>Spermatophyta</taxon>
        <taxon>Magnoliopsida</taxon>
        <taxon>eudicotyledons</taxon>
        <taxon>Gunneridae</taxon>
        <taxon>Pentapetalae</taxon>
        <taxon>rosids</taxon>
        <taxon>malvids</taxon>
        <taxon>Brassicales</taxon>
        <taxon>Brassicaceae</taxon>
        <taxon>Arabideae</taxon>
        <taxon>Arabis</taxon>
    </lineage>
</organism>